<gene>
    <name evidence="5" type="ORF">IAB16_04050</name>
</gene>
<dbReference type="Pfam" id="PF12838">
    <property type="entry name" value="Fer4_7"/>
    <property type="match status" value="1"/>
</dbReference>
<evidence type="ECO:0000313" key="6">
    <source>
        <dbReference type="Proteomes" id="UP000727857"/>
    </source>
</evidence>
<dbReference type="GO" id="GO:0051536">
    <property type="term" value="F:iron-sulfur cluster binding"/>
    <property type="evidence" value="ECO:0007669"/>
    <property type="project" value="UniProtKB-KW"/>
</dbReference>
<evidence type="ECO:0000259" key="4">
    <source>
        <dbReference type="PROSITE" id="PS51379"/>
    </source>
</evidence>
<protein>
    <submittedName>
        <fullName evidence="5">4Fe-4S binding protein</fullName>
    </submittedName>
</protein>
<dbReference type="InterPro" id="IPR017896">
    <property type="entry name" value="4Fe4S_Fe-S-bd"/>
</dbReference>
<reference evidence="5" key="1">
    <citation type="submission" date="2020-10" db="EMBL/GenBank/DDBJ databases">
        <authorList>
            <person name="Gilroy R."/>
        </authorList>
    </citation>
    <scope>NUCLEOTIDE SEQUENCE</scope>
    <source>
        <strain evidence="5">517</strain>
    </source>
</reference>
<organism evidence="5 6">
    <name type="scientific">Candidatus Stercoripulliclostridium pullicola</name>
    <dbReference type="NCBI Taxonomy" id="2840953"/>
    <lineage>
        <taxon>Bacteria</taxon>
        <taxon>Bacillati</taxon>
        <taxon>Bacillota</taxon>
        <taxon>Clostridia</taxon>
        <taxon>Eubacteriales</taxon>
        <taxon>Candidatus Stercoripulliclostridium</taxon>
    </lineage>
</organism>
<feature type="domain" description="4Fe-4S ferredoxin-type" evidence="4">
    <location>
        <begin position="41"/>
        <end position="69"/>
    </location>
</feature>
<dbReference type="PROSITE" id="PS00198">
    <property type="entry name" value="4FE4S_FER_1"/>
    <property type="match status" value="1"/>
</dbReference>
<comment type="caution">
    <text evidence="5">The sequence shown here is derived from an EMBL/GenBank/DDBJ whole genome shotgun (WGS) entry which is preliminary data.</text>
</comment>
<dbReference type="Proteomes" id="UP000727857">
    <property type="component" value="Unassembled WGS sequence"/>
</dbReference>
<name>A0A940DGY2_9FIRM</name>
<evidence type="ECO:0000256" key="2">
    <source>
        <dbReference type="ARBA" id="ARBA00023004"/>
    </source>
</evidence>
<evidence type="ECO:0000313" key="5">
    <source>
        <dbReference type="EMBL" id="MBO8424169.1"/>
    </source>
</evidence>
<keyword evidence="3" id="KW-0411">Iron-sulfur</keyword>
<evidence type="ECO:0000256" key="3">
    <source>
        <dbReference type="ARBA" id="ARBA00023014"/>
    </source>
</evidence>
<feature type="domain" description="4Fe-4S ferredoxin-type" evidence="4">
    <location>
        <begin position="4"/>
        <end position="33"/>
    </location>
</feature>
<dbReference type="GO" id="GO:0046872">
    <property type="term" value="F:metal ion binding"/>
    <property type="evidence" value="ECO:0007669"/>
    <property type="project" value="UniProtKB-KW"/>
</dbReference>
<dbReference type="PANTHER" id="PTHR43122:SF2">
    <property type="entry name" value="FERREDOXIN SUBUNIT OF PYRUVATE:FLAVODOXIN OXIDOREDUCTASE"/>
    <property type="match status" value="1"/>
</dbReference>
<proteinExistence type="predicted"/>
<dbReference type="InterPro" id="IPR017900">
    <property type="entry name" value="4Fe4S_Fe_S_CS"/>
</dbReference>
<dbReference type="EMBL" id="JADINF010000103">
    <property type="protein sequence ID" value="MBO8424169.1"/>
    <property type="molecule type" value="Genomic_DNA"/>
</dbReference>
<sequence>MVLAKVTIAKDTCKGCGLCVNACPKNVLKLSETETNKNGYFVAEVVSDGCIGCTSCALMCPDVAITVER</sequence>
<keyword evidence="1" id="KW-0479">Metal-binding</keyword>
<reference evidence="5" key="2">
    <citation type="journal article" date="2021" name="PeerJ">
        <title>Extensive microbial diversity within the chicken gut microbiome revealed by metagenomics and culture.</title>
        <authorList>
            <person name="Gilroy R."/>
            <person name="Ravi A."/>
            <person name="Getino M."/>
            <person name="Pursley I."/>
            <person name="Horton D.L."/>
            <person name="Alikhan N.F."/>
            <person name="Baker D."/>
            <person name="Gharbi K."/>
            <person name="Hall N."/>
            <person name="Watson M."/>
            <person name="Adriaenssens E.M."/>
            <person name="Foster-Nyarko E."/>
            <person name="Jarju S."/>
            <person name="Secka A."/>
            <person name="Antonio M."/>
            <person name="Oren A."/>
            <person name="Chaudhuri R.R."/>
            <person name="La Ragione R."/>
            <person name="Hildebrand F."/>
            <person name="Pallen M.J."/>
        </authorList>
    </citation>
    <scope>NUCLEOTIDE SEQUENCE</scope>
    <source>
        <strain evidence="5">517</strain>
    </source>
</reference>
<evidence type="ECO:0000256" key="1">
    <source>
        <dbReference type="ARBA" id="ARBA00022723"/>
    </source>
</evidence>
<dbReference type="AlphaFoldDB" id="A0A940DGY2"/>
<accession>A0A940DGY2</accession>
<dbReference type="PANTHER" id="PTHR43122">
    <property type="entry name" value="FERREDOXIN SUBUNIT OF PYRUVATE:FLAVODOXIN OXIDOREDUCTASE-RELATED"/>
    <property type="match status" value="1"/>
</dbReference>
<dbReference type="Gene3D" id="3.30.70.20">
    <property type="match status" value="1"/>
</dbReference>
<dbReference type="PROSITE" id="PS51379">
    <property type="entry name" value="4FE4S_FER_2"/>
    <property type="match status" value="2"/>
</dbReference>
<dbReference type="SUPFAM" id="SSF54862">
    <property type="entry name" value="4Fe-4S ferredoxins"/>
    <property type="match status" value="1"/>
</dbReference>
<keyword evidence="2" id="KW-0408">Iron</keyword>